<proteinExistence type="predicted"/>
<evidence type="ECO:0000256" key="4">
    <source>
        <dbReference type="ARBA" id="ARBA00022722"/>
    </source>
</evidence>
<dbReference type="PANTHER" id="PTHR24559:SF444">
    <property type="entry name" value="REVERSE TRANSCRIPTASE DOMAIN-CONTAINING PROTEIN"/>
    <property type="match status" value="1"/>
</dbReference>
<evidence type="ECO:0000256" key="3">
    <source>
        <dbReference type="ARBA" id="ARBA00022695"/>
    </source>
</evidence>
<dbReference type="Gene3D" id="3.10.10.10">
    <property type="entry name" value="HIV Type 1 Reverse Transcriptase, subunit A, domain 1"/>
    <property type="match status" value="1"/>
</dbReference>
<keyword evidence="3" id="KW-0548">Nucleotidyltransferase</keyword>
<dbReference type="GO" id="GO:0006508">
    <property type="term" value="P:proteolysis"/>
    <property type="evidence" value="ECO:0007669"/>
    <property type="project" value="UniProtKB-KW"/>
</dbReference>
<organism evidence="9">
    <name type="scientific">Arundo donax</name>
    <name type="common">Giant reed</name>
    <name type="synonym">Donax arundinaceus</name>
    <dbReference type="NCBI Taxonomy" id="35708"/>
    <lineage>
        <taxon>Eukaryota</taxon>
        <taxon>Viridiplantae</taxon>
        <taxon>Streptophyta</taxon>
        <taxon>Embryophyta</taxon>
        <taxon>Tracheophyta</taxon>
        <taxon>Spermatophyta</taxon>
        <taxon>Magnoliopsida</taxon>
        <taxon>Liliopsida</taxon>
        <taxon>Poales</taxon>
        <taxon>Poaceae</taxon>
        <taxon>PACMAD clade</taxon>
        <taxon>Arundinoideae</taxon>
        <taxon>Arundineae</taxon>
        <taxon>Arundo</taxon>
    </lineage>
</organism>
<dbReference type="InterPro" id="IPR043128">
    <property type="entry name" value="Rev_trsase/Diguanyl_cyclase"/>
</dbReference>
<dbReference type="GO" id="GO:0008233">
    <property type="term" value="F:peptidase activity"/>
    <property type="evidence" value="ECO:0007669"/>
    <property type="project" value="UniProtKB-KW"/>
</dbReference>
<evidence type="ECO:0000259" key="8">
    <source>
        <dbReference type="Pfam" id="PF00078"/>
    </source>
</evidence>
<evidence type="ECO:0000313" key="9">
    <source>
        <dbReference type="EMBL" id="JAE37650.1"/>
    </source>
</evidence>
<dbReference type="Pfam" id="PF00078">
    <property type="entry name" value="RVT_1"/>
    <property type="match status" value="1"/>
</dbReference>
<protein>
    <recommendedName>
        <fullName evidence="8">Reverse transcriptase domain-containing protein</fullName>
    </recommendedName>
</protein>
<dbReference type="GO" id="GO:0004519">
    <property type="term" value="F:endonuclease activity"/>
    <property type="evidence" value="ECO:0007669"/>
    <property type="project" value="UniProtKB-KW"/>
</dbReference>
<dbReference type="InterPro" id="IPR043502">
    <property type="entry name" value="DNA/RNA_pol_sf"/>
</dbReference>
<evidence type="ECO:0000256" key="7">
    <source>
        <dbReference type="ARBA" id="ARBA00022918"/>
    </source>
</evidence>
<keyword evidence="5" id="KW-0255">Endonuclease</keyword>
<keyword evidence="2" id="KW-0808">Transferase</keyword>
<dbReference type="Gene3D" id="3.30.70.270">
    <property type="match status" value="1"/>
</dbReference>
<keyword evidence="1" id="KW-0645">Protease</keyword>
<dbReference type="AlphaFoldDB" id="A0A0A9HKJ0"/>
<dbReference type="FunFam" id="3.10.10.10:FF:000007">
    <property type="entry name" value="Retrovirus-related Pol polyprotein from transposon 17.6-like Protein"/>
    <property type="match status" value="1"/>
</dbReference>
<evidence type="ECO:0000256" key="1">
    <source>
        <dbReference type="ARBA" id="ARBA00022670"/>
    </source>
</evidence>
<keyword evidence="6" id="KW-0378">Hydrolase</keyword>
<name>A0A0A9HKJ0_ARUDO</name>
<sequence length="252" mass="28680">MILGCDWIYQHSPIGMDLKKRTLSITKDGISRVQFSDFTDPGKSSNIDEIKLHKLLAKGVMGYLLQLKVVQPEAQPNQDNSALVSEILDQYAEVFNEPSGLPPKRDCDHTIPLKPGHSPPNIRPYRMPHHQKDEVKKLIKNMLDQAIIQKSQSPYSSPGMLVRKKDNSWRFCVDFRQLNDHTIKNKFPIPAVDDLFDELQGANYFSGLDLTSGFHQVRVKEEDIHKIAFTTHLGHFEFLVMPFGLTNAPATF</sequence>
<accession>A0A0A9HKJ0</accession>
<dbReference type="InterPro" id="IPR000477">
    <property type="entry name" value="RT_dom"/>
</dbReference>
<evidence type="ECO:0000256" key="5">
    <source>
        <dbReference type="ARBA" id="ARBA00022759"/>
    </source>
</evidence>
<dbReference type="SUPFAM" id="SSF56672">
    <property type="entry name" value="DNA/RNA polymerases"/>
    <property type="match status" value="1"/>
</dbReference>
<dbReference type="GO" id="GO:0003964">
    <property type="term" value="F:RNA-directed DNA polymerase activity"/>
    <property type="evidence" value="ECO:0007669"/>
    <property type="project" value="UniProtKB-KW"/>
</dbReference>
<evidence type="ECO:0000256" key="6">
    <source>
        <dbReference type="ARBA" id="ARBA00022801"/>
    </source>
</evidence>
<dbReference type="EMBL" id="GBRH01160246">
    <property type="protein sequence ID" value="JAE37650.1"/>
    <property type="molecule type" value="Transcribed_RNA"/>
</dbReference>
<reference evidence="9" key="1">
    <citation type="submission" date="2014-09" db="EMBL/GenBank/DDBJ databases">
        <authorList>
            <person name="Magalhaes I.L.F."/>
            <person name="Oliveira U."/>
            <person name="Santos F.R."/>
            <person name="Vidigal T.H.D.A."/>
            <person name="Brescovit A.D."/>
            <person name="Santos A.J."/>
        </authorList>
    </citation>
    <scope>NUCLEOTIDE SEQUENCE</scope>
    <source>
        <tissue evidence="9">Shoot tissue taken approximately 20 cm above the soil surface</tissue>
    </source>
</reference>
<dbReference type="InterPro" id="IPR053134">
    <property type="entry name" value="RNA-dir_DNA_polymerase"/>
</dbReference>
<feature type="domain" description="Reverse transcriptase" evidence="8">
    <location>
        <begin position="162"/>
        <end position="252"/>
    </location>
</feature>
<evidence type="ECO:0000256" key="2">
    <source>
        <dbReference type="ARBA" id="ARBA00022679"/>
    </source>
</evidence>
<reference evidence="9" key="2">
    <citation type="journal article" date="2015" name="Data Brief">
        <title>Shoot transcriptome of the giant reed, Arundo donax.</title>
        <authorList>
            <person name="Barrero R.A."/>
            <person name="Guerrero F.D."/>
            <person name="Moolhuijzen P."/>
            <person name="Goolsby J.A."/>
            <person name="Tidwell J."/>
            <person name="Bellgard S.E."/>
            <person name="Bellgard M.I."/>
        </authorList>
    </citation>
    <scope>NUCLEOTIDE SEQUENCE</scope>
    <source>
        <tissue evidence="9">Shoot tissue taken approximately 20 cm above the soil surface</tissue>
    </source>
</reference>
<dbReference type="CDD" id="cd01647">
    <property type="entry name" value="RT_LTR"/>
    <property type="match status" value="1"/>
</dbReference>
<keyword evidence="4" id="KW-0540">Nuclease</keyword>
<keyword evidence="7" id="KW-0695">RNA-directed DNA polymerase</keyword>
<dbReference type="PANTHER" id="PTHR24559">
    <property type="entry name" value="TRANSPOSON TY3-I GAG-POL POLYPROTEIN"/>
    <property type="match status" value="1"/>
</dbReference>